<sequence length="400" mass="40701">MSEMTVPGWPATHPARAIVDLAAIRHNVRTLGAAAPSSAVMAVVKADAYGHGLLPVATAALQAGATWLGVAQVAEALPLRAGLDATGVRPPILAWLFAPGADLAPAVAADIDLSASAPWAIEEIAAAARATGRTARVHLKVDTGMSRGGARPEAFGDLLDAAARARADGTIEVAGIWSHLACADEPDSPVTAQQVEVFTAALDQAGRAGIRPEVRHIAQSAGTLFHPAAHFDLVRPGIATYGLTPAPAVASSADLDLRPAMRVEARLTVVKTAPPGTGISYGHRARTTAETTLAVVPLGYADGLPRTASDAGPVSIAGRKLHVAGRICMDQMVVDVGPGSGVREGDLAVVFGAGDDGGPTADEWAEAAGTISYEIVSGIGARVPRVHVDTARPGREAAEA</sequence>
<organism evidence="6 7">
    <name type="scientific">Georgenia alba</name>
    <dbReference type="NCBI Taxonomy" id="2233858"/>
    <lineage>
        <taxon>Bacteria</taxon>
        <taxon>Bacillati</taxon>
        <taxon>Actinomycetota</taxon>
        <taxon>Actinomycetes</taxon>
        <taxon>Micrococcales</taxon>
        <taxon>Bogoriellaceae</taxon>
        <taxon>Georgenia</taxon>
    </lineage>
</organism>
<dbReference type="Pfam" id="PF01168">
    <property type="entry name" value="Ala_racemase_N"/>
    <property type="match status" value="1"/>
</dbReference>
<dbReference type="EMBL" id="JBHTCQ010000003">
    <property type="protein sequence ID" value="MFC7406548.1"/>
    <property type="molecule type" value="Genomic_DNA"/>
</dbReference>
<comment type="function">
    <text evidence="4">Catalyzes the interconversion of L-alanine and D-alanine. May also act on other amino acids.</text>
</comment>
<comment type="pathway">
    <text evidence="4">Amino-acid biosynthesis; D-alanine biosynthesis; D-alanine from L-alanine: step 1/1.</text>
</comment>
<dbReference type="Proteomes" id="UP001596455">
    <property type="component" value="Unassembled WGS sequence"/>
</dbReference>
<accession>A0ABW2QAN6</accession>
<dbReference type="SUPFAM" id="SSF51419">
    <property type="entry name" value="PLP-binding barrel"/>
    <property type="match status" value="1"/>
</dbReference>
<dbReference type="InterPro" id="IPR029066">
    <property type="entry name" value="PLP-binding_barrel"/>
</dbReference>
<feature type="domain" description="Alanine racemase C-terminal" evidence="5">
    <location>
        <begin position="260"/>
        <end position="388"/>
    </location>
</feature>
<dbReference type="GO" id="GO:0008784">
    <property type="term" value="F:alanine racemase activity"/>
    <property type="evidence" value="ECO:0007669"/>
    <property type="project" value="UniProtKB-EC"/>
</dbReference>
<feature type="active site" description="Proton acceptor; specific for D-alanine" evidence="4">
    <location>
        <position position="45"/>
    </location>
</feature>
<evidence type="ECO:0000259" key="5">
    <source>
        <dbReference type="SMART" id="SM01005"/>
    </source>
</evidence>
<reference evidence="7" key="1">
    <citation type="journal article" date="2019" name="Int. J. Syst. Evol. Microbiol.">
        <title>The Global Catalogue of Microorganisms (GCM) 10K type strain sequencing project: providing services to taxonomists for standard genome sequencing and annotation.</title>
        <authorList>
            <consortium name="The Broad Institute Genomics Platform"/>
            <consortium name="The Broad Institute Genome Sequencing Center for Infectious Disease"/>
            <person name="Wu L."/>
            <person name="Ma J."/>
        </authorList>
    </citation>
    <scope>NUCLEOTIDE SEQUENCE [LARGE SCALE GENOMIC DNA]</scope>
    <source>
        <strain evidence="7">JCM 1490</strain>
    </source>
</reference>
<evidence type="ECO:0000256" key="2">
    <source>
        <dbReference type="ARBA" id="ARBA00022898"/>
    </source>
</evidence>
<dbReference type="PRINTS" id="PR00992">
    <property type="entry name" value="ALARACEMASE"/>
</dbReference>
<dbReference type="SUPFAM" id="SSF50621">
    <property type="entry name" value="Alanine racemase C-terminal domain-like"/>
    <property type="match status" value="1"/>
</dbReference>
<keyword evidence="3 4" id="KW-0413">Isomerase</keyword>
<dbReference type="InterPro" id="IPR009006">
    <property type="entry name" value="Ala_racemase/Decarboxylase_C"/>
</dbReference>
<dbReference type="Gene3D" id="3.20.20.10">
    <property type="entry name" value="Alanine racemase"/>
    <property type="match status" value="1"/>
</dbReference>
<comment type="catalytic activity">
    <reaction evidence="4">
        <text>L-alanine = D-alanine</text>
        <dbReference type="Rhea" id="RHEA:20249"/>
        <dbReference type="ChEBI" id="CHEBI:57416"/>
        <dbReference type="ChEBI" id="CHEBI:57972"/>
        <dbReference type="EC" id="5.1.1.1"/>
    </reaction>
</comment>
<gene>
    <name evidence="6" type="primary">alr</name>
    <name evidence="6" type="ORF">ACFQQL_15620</name>
</gene>
<dbReference type="InterPro" id="IPR001608">
    <property type="entry name" value="Ala_racemase_N"/>
</dbReference>
<dbReference type="PANTHER" id="PTHR30511:SF0">
    <property type="entry name" value="ALANINE RACEMASE, CATABOLIC-RELATED"/>
    <property type="match status" value="1"/>
</dbReference>
<feature type="active site" description="Proton acceptor; specific for L-alanine" evidence="4">
    <location>
        <position position="281"/>
    </location>
</feature>
<comment type="caution">
    <text evidence="6">The sequence shown here is derived from an EMBL/GenBank/DDBJ whole genome shotgun (WGS) entry which is preliminary data.</text>
</comment>
<dbReference type="CDD" id="cd00430">
    <property type="entry name" value="PLPDE_III_AR"/>
    <property type="match status" value="1"/>
</dbReference>
<dbReference type="NCBIfam" id="TIGR00492">
    <property type="entry name" value="alr"/>
    <property type="match status" value="1"/>
</dbReference>
<dbReference type="PANTHER" id="PTHR30511">
    <property type="entry name" value="ALANINE RACEMASE"/>
    <property type="match status" value="1"/>
</dbReference>
<protein>
    <recommendedName>
        <fullName evidence="4">Alanine racemase</fullName>
        <ecNumber evidence="4">5.1.1.1</ecNumber>
    </recommendedName>
</protein>
<dbReference type="SMART" id="SM01005">
    <property type="entry name" value="Ala_racemase_C"/>
    <property type="match status" value="1"/>
</dbReference>
<dbReference type="RefSeq" id="WP_382396044.1">
    <property type="nucleotide sequence ID" value="NZ_JBHTCQ010000003.1"/>
</dbReference>
<proteinExistence type="inferred from homology"/>
<evidence type="ECO:0000256" key="1">
    <source>
        <dbReference type="ARBA" id="ARBA00001933"/>
    </source>
</evidence>
<keyword evidence="2 4" id="KW-0663">Pyridoxal phosphate</keyword>
<dbReference type="InterPro" id="IPR020622">
    <property type="entry name" value="Ala_racemase_pyridoxalP-BS"/>
</dbReference>
<evidence type="ECO:0000256" key="3">
    <source>
        <dbReference type="ARBA" id="ARBA00023235"/>
    </source>
</evidence>
<feature type="binding site" evidence="4">
    <location>
        <position position="147"/>
    </location>
    <ligand>
        <name>substrate</name>
    </ligand>
</feature>
<keyword evidence="7" id="KW-1185">Reference proteome</keyword>
<dbReference type="Gene3D" id="2.40.37.10">
    <property type="entry name" value="Lyase, Ornithine Decarboxylase, Chain A, domain 1"/>
    <property type="match status" value="1"/>
</dbReference>
<evidence type="ECO:0000313" key="6">
    <source>
        <dbReference type="EMBL" id="MFC7406548.1"/>
    </source>
</evidence>
<feature type="binding site" evidence="4">
    <location>
        <position position="329"/>
    </location>
    <ligand>
        <name>substrate</name>
    </ligand>
</feature>
<feature type="modified residue" description="N6-(pyridoxal phosphate)lysine" evidence="4">
    <location>
        <position position="45"/>
    </location>
</feature>
<dbReference type="EC" id="5.1.1.1" evidence="4"/>
<dbReference type="InterPro" id="IPR000821">
    <property type="entry name" value="Ala_racemase"/>
</dbReference>
<name>A0ABW2QAN6_9MICO</name>
<comment type="similarity">
    <text evidence="4">Belongs to the alanine racemase family.</text>
</comment>
<evidence type="ECO:0000256" key="4">
    <source>
        <dbReference type="HAMAP-Rule" id="MF_01201"/>
    </source>
</evidence>
<dbReference type="Pfam" id="PF00842">
    <property type="entry name" value="Ala_racemase_C"/>
    <property type="match status" value="1"/>
</dbReference>
<dbReference type="PROSITE" id="PS00395">
    <property type="entry name" value="ALANINE_RACEMASE"/>
    <property type="match status" value="1"/>
</dbReference>
<comment type="cofactor">
    <cofactor evidence="1 4">
        <name>pyridoxal 5'-phosphate</name>
        <dbReference type="ChEBI" id="CHEBI:597326"/>
    </cofactor>
</comment>
<dbReference type="HAMAP" id="MF_01201">
    <property type="entry name" value="Ala_racemase"/>
    <property type="match status" value="1"/>
</dbReference>
<dbReference type="InterPro" id="IPR011079">
    <property type="entry name" value="Ala_racemase_C"/>
</dbReference>
<evidence type="ECO:0000313" key="7">
    <source>
        <dbReference type="Proteomes" id="UP001596455"/>
    </source>
</evidence>